<reference evidence="3" key="1">
    <citation type="submission" date="2013-08" db="EMBL/GenBank/DDBJ databases">
        <authorList>
            <person name="Mendez C."/>
            <person name="Richter M."/>
            <person name="Ferrer M."/>
            <person name="Sanchez J."/>
        </authorList>
    </citation>
    <scope>NUCLEOTIDE SEQUENCE</scope>
</reference>
<organism evidence="3">
    <name type="scientific">mine drainage metagenome</name>
    <dbReference type="NCBI Taxonomy" id="410659"/>
    <lineage>
        <taxon>unclassified sequences</taxon>
        <taxon>metagenomes</taxon>
        <taxon>ecological metagenomes</taxon>
    </lineage>
</organism>
<reference evidence="3" key="2">
    <citation type="journal article" date="2014" name="ISME J.">
        <title>Microbial stratification in low pH oxic and suboxic macroscopic growths along an acid mine drainage.</title>
        <authorList>
            <person name="Mendez-Garcia C."/>
            <person name="Mesa V."/>
            <person name="Sprenger R.R."/>
            <person name="Richter M."/>
            <person name="Diez M.S."/>
            <person name="Solano J."/>
            <person name="Bargiela R."/>
            <person name="Golyshina O.V."/>
            <person name="Manteca A."/>
            <person name="Ramos J.L."/>
            <person name="Gallego J.R."/>
            <person name="Llorente I."/>
            <person name="Martins Dos Santos V.A."/>
            <person name="Jensen O.N."/>
            <person name="Pelaez A.I."/>
            <person name="Sanchez J."/>
            <person name="Ferrer M."/>
        </authorList>
    </citation>
    <scope>NUCLEOTIDE SEQUENCE</scope>
</reference>
<feature type="non-terminal residue" evidence="3">
    <location>
        <position position="1"/>
    </location>
</feature>
<dbReference type="PANTHER" id="PTHR46268:SF6">
    <property type="entry name" value="UNIVERSAL STRESS PROTEIN UP12"/>
    <property type="match status" value="1"/>
</dbReference>
<dbReference type="InterPro" id="IPR006015">
    <property type="entry name" value="Universal_stress_UspA"/>
</dbReference>
<evidence type="ECO:0000256" key="1">
    <source>
        <dbReference type="ARBA" id="ARBA00008791"/>
    </source>
</evidence>
<feature type="domain" description="UspA" evidence="2">
    <location>
        <begin position="10"/>
        <end position="80"/>
    </location>
</feature>
<feature type="non-terminal residue" evidence="3">
    <location>
        <position position="220"/>
    </location>
</feature>
<dbReference type="PANTHER" id="PTHR46268">
    <property type="entry name" value="STRESS RESPONSE PROTEIN NHAX"/>
    <property type="match status" value="1"/>
</dbReference>
<accession>T1ALF6</accession>
<sequence>YYREIAARPRERAQRDGVGTVTHATPIGHPVESILRAADQVRADLIVLGARERSTAHRVLVGSTSSGVASLATVPVLVARGRAPAEASAGDRPFDRIVVAVDRSPASGEALARAISLSRALAVPITVLTVVPRLRAAGMRTSEAERREADALQAAESLLANARTLADRNGAREARVELMRGPPSEAILDYLDESESHLLVVGSRGLSPTRGLFLGSVSTA</sequence>
<dbReference type="Pfam" id="PF00582">
    <property type="entry name" value="Usp"/>
    <property type="match status" value="2"/>
</dbReference>
<gene>
    <name evidence="3" type="ORF">B1B_14491</name>
</gene>
<dbReference type="SUPFAM" id="SSF52402">
    <property type="entry name" value="Adenine nucleotide alpha hydrolases-like"/>
    <property type="match status" value="2"/>
</dbReference>
<feature type="domain" description="UspA" evidence="2">
    <location>
        <begin position="94"/>
        <end position="219"/>
    </location>
</feature>
<dbReference type="EMBL" id="AUZY01009604">
    <property type="protein sequence ID" value="EQD41549.1"/>
    <property type="molecule type" value="Genomic_DNA"/>
</dbReference>
<name>T1ALF6_9ZZZZ</name>
<dbReference type="CDD" id="cd00293">
    <property type="entry name" value="USP-like"/>
    <property type="match status" value="1"/>
</dbReference>
<evidence type="ECO:0000259" key="2">
    <source>
        <dbReference type="Pfam" id="PF00582"/>
    </source>
</evidence>
<comment type="caution">
    <text evidence="3">The sequence shown here is derived from an EMBL/GenBank/DDBJ whole genome shotgun (WGS) entry which is preliminary data.</text>
</comment>
<dbReference type="Gene3D" id="3.40.50.620">
    <property type="entry name" value="HUPs"/>
    <property type="match status" value="2"/>
</dbReference>
<dbReference type="AlphaFoldDB" id="T1ALF6"/>
<dbReference type="InterPro" id="IPR014729">
    <property type="entry name" value="Rossmann-like_a/b/a_fold"/>
</dbReference>
<comment type="similarity">
    <text evidence="1">Belongs to the universal stress protein A family.</text>
</comment>
<evidence type="ECO:0000313" key="3">
    <source>
        <dbReference type="EMBL" id="EQD41549.1"/>
    </source>
</evidence>
<protein>
    <submittedName>
        <fullName evidence="3">UspA domain protein</fullName>
    </submittedName>
</protein>
<dbReference type="PRINTS" id="PR01438">
    <property type="entry name" value="UNVRSLSTRESS"/>
</dbReference>
<proteinExistence type="inferred from homology"/>
<dbReference type="InterPro" id="IPR006016">
    <property type="entry name" value="UspA"/>
</dbReference>